<dbReference type="Proteomes" id="UP000613768">
    <property type="component" value="Unassembled WGS sequence"/>
</dbReference>
<sequence>MKTWVLIANSARARLFEAEKKNGGLTELADFVQPDSQMRGVDLADSRPGRVQESASPERHSMEPHTHPRDKSALQFAHGLADILDRARVEHEYDRLVLVAPPRFLGQLRNSLDDQVSQLVVNSVDKDISTATVDEIETLLRH</sequence>
<gene>
    <name evidence="2" type="ORF">IFO71_17085</name>
</gene>
<name>A0AAW3ZMW7_9GAMM</name>
<reference evidence="2 3" key="1">
    <citation type="submission" date="2020-09" db="EMBL/GenBank/DDBJ databases">
        <title>Pseudoxanthomonas sp. CAU 1598 isolated from sand of Yaerae Beach.</title>
        <authorList>
            <person name="Kim W."/>
        </authorList>
    </citation>
    <scope>NUCLEOTIDE SEQUENCE [LARGE SCALE GENOMIC DNA]</scope>
    <source>
        <strain evidence="2 3">CAU 1598</strain>
    </source>
</reference>
<evidence type="ECO:0000313" key="3">
    <source>
        <dbReference type="Proteomes" id="UP000613768"/>
    </source>
</evidence>
<feature type="compositionally biased region" description="Basic and acidic residues" evidence="1">
    <location>
        <begin position="42"/>
        <end position="72"/>
    </location>
</feature>
<dbReference type="AlphaFoldDB" id="A0AAW3ZMW7"/>
<protein>
    <submittedName>
        <fullName evidence="2">Host attachment protein</fullName>
    </submittedName>
</protein>
<evidence type="ECO:0000256" key="1">
    <source>
        <dbReference type="SAM" id="MobiDB-lite"/>
    </source>
</evidence>
<proteinExistence type="predicted"/>
<comment type="caution">
    <text evidence="2">The sequence shown here is derived from an EMBL/GenBank/DDBJ whole genome shotgun (WGS) entry which is preliminary data.</text>
</comment>
<dbReference type="EMBL" id="JACYTR010000052">
    <property type="protein sequence ID" value="MBD8527460.1"/>
    <property type="molecule type" value="Genomic_DNA"/>
</dbReference>
<keyword evidence="3" id="KW-1185">Reference proteome</keyword>
<feature type="region of interest" description="Disordered" evidence="1">
    <location>
        <begin position="37"/>
        <end position="72"/>
    </location>
</feature>
<organism evidence="2 3">
    <name type="scientific">Pseudomarimonas arenosa</name>
    <dbReference type="NCBI Taxonomy" id="2774145"/>
    <lineage>
        <taxon>Bacteria</taxon>
        <taxon>Pseudomonadati</taxon>
        <taxon>Pseudomonadota</taxon>
        <taxon>Gammaproteobacteria</taxon>
        <taxon>Lysobacterales</taxon>
        <taxon>Lysobacteraceae</taxon>
        <taxon>Pseudomarimonas</taxon>
    </lineage>
</organism>
<evidence type="ECO:0000313" key="2">
    <source>
        <dbReference type="EMBL" id="MBD8527460.1"/>
    </source>
</evidence>
<accession>A0AAW3ZMW7</accession>
<dbReference type="InterPro" id="IPR019291">
    <property type="entry name" value="Host_attachment_protein"/>
</dbReference>
<dbReference type="Pfam" id="PF10116">
    <property type="entry name" value="Host_attach"/>
    <property type="match status" value="1"/>
</dbReference>
<dbReference type="RefSeq" id="WP_192030879.1">
    <property type="nucleotide sequence ID" value="NZ_JACYTR010000052.1"/>
</dbReference>